<feature type="transmembrane region" description="Helical" evidence="1">
    <location>
        <begin position="12"/>
        <end position="34"/>
    </location>
</feature>
<reference evidence="2" key="1">
    <citation type="submission" date="2022-04" db="EMBL/GenBank/DDBJ databases">
        <title>A functionally conserved STORR gene fusion in Papaver species that diverged 16.8 million years ago.</title>
        <authorList>
            <person name="Catania T."/>
        </authorList>
    </citation>
    <scope>NUCLEOTIDE SEQUENCE</scope>
    <source>
        <strain evidence="2">S-188037</strain>
    </source>
</reference>
<evidence type="ECO:0000313" key="2">
    <source>
        <dbReference type="EMBL" id="KAI3957067.1"/>
    </source>
</evidence>
<comment type="caution">
    <text evidence="2">The sequence shown here is derived from an EMBL/GenBank/DDBJ whole genome shotgun (WGS) entry which is preliminary data.</text>
</comment>
<feature type="non-terminal residue" evidence="2">
    <location>
        <position position="50"/>
    </location>
</feature>
<accession>A0AAD4THC1</accession>
<keyword evidence="1" id="KW-0472">Membrane</keyword>
<keyword evidence="3" id="KW-1185">Reference proteome</keyword>
<name>A0AAD4THC1_9MAGN</name>
<dbReference type="EMBL" id="JAJJMB010001395">
    <property type="protein sequence ID" value="KAI3957067.1"/>
    <property type="molecule type" value="Genomic_DNA"/>
</dbReference>
<keyword evidence="1" id="KW-1133">Transmembrane helix</keyword>
<organism evidence="2 3">
    <name type="scientific">Papaver atlanticum</name>
    <dbReference type="NCBI Taxonomy" id="357466"/>
    <lineage>
        <taxon>Eukaryota</taxon>
        <taxon>Viridiplantae</taxon>
        <taxon>Streptophyta</taxon>
        <taxon>Embryophyta</taxon>
        <taxon>Tracheophyta</taxon>
        <taxon>Spermatophyta</taxon>
        <taxon>Magnoliopsida</taxon>
        <taxon>Ranunculales</taxon>
        <taxon>Papaveraceae</taxon>
        <taxon>Papaveroideae</taxon>
        <taxon>Papaver</taxon>
    </lineage>
</organism>
<evidence type="ECO:0000256" key="1">
    <source>
        <dbReference type="SAM" id="Phobius"/>
    </source>
</evidence>
<dbReference type="Proteomes" id="UP001202328">
    <property type="component" value="Unassembled WGS sequence"/>
</dbReference>
<proteinExistence type="predicted"/>
<protein>
    <submittedName>
        <fullName evidence="2">Uncharacterized protein</fullName>
    </submittedName>
</protein>
<dbReference type="AlphaFoldDB" id="A0AAD4THC1"/>
<evidence type="ECO:0000313" key="3">
    <source>
        <dbReference type="Proteomes" id="UP001202328"/>
    </source>
</evidence>
<gene>
    <name evidence="2" type="ORF">MKW98_022167</name>
</gene>
<sequence>IDILVNKLISMAWLVMRMMLILLLLRKVFTTFFIKRKENFANWKNRTVIE</sequence>
<keyword evidence="1" id="KW-0812">Transmembrane</keyword>